<feature type="region of interest" description="Disordered" evidence="2">
    <location>
        <begin position="290"/>
        <end position="312"/>
    </location>
</feature>
<feature type="compositionally biased region" description="Basic and acidic residues" evidence="2">
    <location>
        <begin position="180"/>
        <end position="191"/>
    </location>
</feature>
<keyword evidence="4" id="KW-1185">Reference proteome</keyword>
<protein>
    <submittedName>
        <fullName evidence="3">Shugoshin</fullName>
    </submittedName>
</protein>
<accession>A0A2G9UTZ1</accession>
<keyword evidence="1" id="KW-0175">Coiled coil</keyword>
<reference evidence="3 4" key="1">
    <citation type="submission" date="2015-09" db="EMBL/GenBank/DDBJ databases">
        <title>Draft genome of the parasitic nematode Teladorsagia circumcincta isolate WARC Sus (inbred).</title>
        <authorList>
            <person name="Mitreva M."/>
        </authorList>
    </citation>
    <scope>NUCLEOTIDE SEQUENCE [LARGE SCALE GENOMIC DNA]</scope>
    <source>
        <strain evidence="3 4">S</strain>
    </source>
</reference>
<dbReference type="EMBL" id="KZ345416">
    <property type="protein sequence ID" value="PIO73626.1"/>
    <property type="molecule type" value="Genomic_DNA"/>
</dbReference>
<dbReference type="OrthoDB" id="5821911at2759"/>
<evidence type="ECO:0000256" key="2">
    <source>
        <dbReference type="SAM" id="MobiDB-lite"/>
    </source>
</evidence>
<gene>
    <name evidence="3" type="ORF">TELCIR_04399</name>
</gene>
<name>A0A2G9UTZ1_TELCI</name>
<evidence type="ECO:0000256" key="1">
    <source>
        <dbReference type="SAM" id="Coils"/>
    </source>
</evidence>
<sequence>MAINLQSITLFECQQSPKVHHRLFFTDLWPANWSSTRDMLRDHYAKTNQSLVLKIHYLEVELARSRKLNDELRNENEMLRKRMAECSEVDSPGRIEALIEERLKRKMEKLDCISRRMIASLHKSASTLKDAFEDFGIELMSEATHMPEEGNDPRKRLTDNGRPRLSSVSESPPLVTKSQETSKHIENRENNRPLGDGETPTGTQTAGRPRRSELFGRSRNVHITDSDEKFSQIGAETSPCLGEKVETLETPPVNSKRPILDTPAVPWMETDTVRRKRTATLKIKTLVEPKLNSKLRRPGRNDEPHPFVSSNI</sequence>
<proteinExistence type="predicted"/>
<dbReference type="Proteomes" id="UP000230423">
    <property type="component" value="Unassembled WGS sequence"/>
</dbReference>
<evidence type="ECO:0000313" key="3">
    <source>
        <dbReference type="EMBL" id="PIO73626.1"/>
    </source>
</evidence>
<feature type="region of interest" description="Disordered" evidence="2">
    <location>
        <begin position="143"/>
        <end position="213"/>
    </location>
</feature>
<organism evidence="3 4">
    <name type="scientific">Teladorsagia circumcincta</name>
    <name type="common">Brown stomach worm</name>
    <name type="synonym">Ostertagia circumcincta</name>
    <dbReference type="NCBI Taxonomy" id="45464"/>
    <lineage>
        <taxon>Eukaryota</taxon>
        <taxon>Metazoa</taxon>
        <taxon>Ecdysozoa</taxon>
        <taxon>Nematoda</taxon>
        <taxon>Chromadorea</taxon>
        <taxon>Rhabditida</taxon>
        <taxon>Rhabditina</taxon>
        <taxon>Rhabditomorpha</taxon>
        <taxon>Strongyloidea</taxon>
        <taxon>Trichostrongylidae</taxon>
        <taxon>Teladorsagia</taxon>
    </lineage>
</organism>
<evidence type="ECO:0000313" key="4">
    <source>
        <dbReference type="Proteomes" id="UP000230423"/>
    </source>
</evidence>
<feature type="coiled-coil region" evidence="1">
    <location>
        <begin position="55"/>
        <end position="89"/>
    </location>
</feature>
<feature type="compositionally biased region" description="Basic and acidic residues" evidence="2">
    <location>
        <begin position="145"/>
        <end position="162"/>
    </location>
</feature>
<dbReference type="AlphaFoldDB" id="A0A2G9UTZ1"/>